<protein>
    <submittedName>
        <fullName evidence="7">Putative transcription factor C3H family</fullName>
    </submittedName>
</protein>
<dbReference type="GO" id="GO:0008270">
    <property type="term" value="F:zinc ion binding"/>
    <property type="evidence" value="ECO:0007669"/>
    <property type="project" value="UniProtKB-KW"/>
</dbReference>
<evidence type="ECO:0000313" key="8">
    <source>
        <dbReference type="Proteomes" id="UP000238479"/>
    </source>
</evidence>
<accession>A0A2P6SM48</accession>
<dbReference type="Pfam" id="PF25512">
    <property type="entry name" value="zf-CCCH_AtC3H23"/>
    <property type="match status" value="1"/>
</dbReference>
<dbReference type="PROSITE" id="PS50103">
    <property type="entry name" value="ZF_C3H1"/>
    <property type="match status" value="1"/>
</dbReference>
<dbReference type="InterPro" id="IPR036855">
    <property type="entry name" value="Znf_CCCH_sf"/>
</dbReference>
<dbReference type="InterPro" id="IPR000571">
    <property type="entry name" value="Znf_CCCH"/>
</dbReference>
<dbReference type="Gramene" id="PRQ59741">
    <property type="protein sequence ID" value="PRQ59741"/>
    <property type="gene ID" value="RchiOBHm_Chr1g0373551"/>
</dbReference>
<evidence type="ECO:0000256" key="5">
    <source>
        <dbReference type="PROSITE-ProRule" id="PRU00723"/>
    </source>
</evidence>
<keyword evidence="8" id="KW-1185">Reference proteome</keyword>
<dbReference type="Proteomes" id="UP000238479">
    <property type="component" value="Chromosome 1"/>
</dbReference>
<dbReference type="InterPro" id="IPR045234">
    <property type="entry name" value="Unkempt-like"/>
</dbReference>
<evidence type="ECO:0000256" key="3">
    <source>
        <dbReference type="ARBA" id="ARBA00022833"/>
    </source>
</evidence>
<dbReference type="STRING" id="74649.A0A2P6SM48"/>
<comment type="caution">
    <text evidence="7">The sequence shown here is derived from an EMBL/GenBank/DDBJ whole genome shotgun (WGS) entry which is preliminary data.</text>
</comment>
<evidence type="ECO:0000256" key="1">
    <source>
        <dbReference type="ARBA" id="ARBA00022723"/>
    </source>
</evidence>
<dbReference type="OrthoDB" id="410307at2759"/>
<gene>
    <name evidence="7" type="ORF">RchiOBHm_Chr1g0373551</name>
</gene>
<keyword evidence="3 5" id="KW-0862">Zinc</keyword>
<dbReference type="AlphaFoldDB" id="A0A2P6SM48"/>
<proteinExistence type="predicted"/>
<name>A0A2P6SM48_ROSCH</name>
<evidence type="ECO:0000259" key="6">
    <source>
        <dbReference type="PROSITE" id="PS50103"/>
    </source>
</evidence>
<evidence type="ECO:0000256" key="2">
    <source>
        <dbReference type="ARBA" id="ARBA00022771"/>
    </source>
</evidence>
<keyword evidence="2 5" id="KW-0863">Zinc-finger</keyword>
<keyword evidence="1 5" id="KW-0479">Metal-binding</keyword>
<sequence>MLNGYQFYDYVPVPVPVEQYFHHGHDTGFFSSDEFRMYSYKIKRCPRMRSHDWTDCPYAHRGEKAQRRDPRRYPYAAIVCPAFRNGVCYKGDACEYAHGVFEYWLHPARYRTRACNAGLLCTRKVCFFAHSPDQLRVPPPESTKSFKCRQHHNNFVYRPVGDHLLMSGANGATSVRSPERLATNNNVIVADRFSEFLSSLRALKLNDQEGNGGSGEVDMRVDENGLPETLEVDWVSELLQ</sequence>
<dbReference type="InterPro" id="IPR057444">
    <property type="entry name" value="Znf-CCCH_AtC3H23-like"/>
</dbReference>
<organism evidence="7 8">
    <name type="scientific">Rosa chinensis</name>
    <name type="common">China rose</name>
    <dbReference type="NCBI Taxonomy" id="74649"/>
    <lineage>
        <taxon>Eukaryota</taxon>
        <taxon>Viridiplantae</taxon>
        <taxon>Streptophyta</taxon>
        <taxon>Embryophyta</taxon>
        <taxon>Tracheophyta</taxon>
        <taxon>Spermatophyta</taxon>
        <taxon>Magnoliopsida</taxon>
        <taxon>eudicotyledons</taxon>
        <taxon>Gunneridae</taxon>
        <taxon>Pentapetalae</taxon>
        <taxon>rosids</taxon>
        <taxon>fabids</taxon>
        <taxon>Rosales</taxon>
        <taxon>Rosaceae</taxon>
        <taxon>Rosoideae</taxon>
        <taxon>Rosoideae incertae sedis</taxon>
        <taxon>Rosa</taxon>
    </lineage>
</organism>
<dbReference type="Gene3D" id="4.10.1000.10">
    <property type="entry name" value="Zinc finger, CCCH-type"/>
    <property type="match status" value="1"/>
</dbReference>
<dbReference type="EMBL" id="PDCK01000039">
    <property type="protein sequence ID" value="PRQ59741.1"/>
    <property type="molecule type" value="Genomic_DNA"/>
</dbReference>
<feature type="zinc finger region" description="C3H1-type" evidence="5">
    <location>
        <begin position="74"/>
        <end position="101"/>
    </location>
</feature>
<dbReference type="SUPFAM" id="SSF90229">
    <property type="entry name" value="CCCH zinc finger"/>
    <property type="match status" value="1"/>
</dbReference>
<feature type="domain" description="C3H1-type" evidence="6">
    <location>
        <begin position="74"/>
        <end position="101"/>
    </location>
</feature>
<dbReference type="GO" id="GO:0003677">
    <property type="term" value="F:DNA binding"/>
    <property type="evidence" value="ECO:0007669"/>
    <property type="project" value="UniProtKB-KW"/>
</dbReference>
<evidence type="ECO:0000256" key="4">
    <source>
        <dbReference type="ARBA" id="ARBA00023125"/>
    </source>
</evidence>
<evidence type="ECO:0000313" key="7">
    <source>
        <dbReference type="EMBL" id="PRQ59741.1"/>
    </source>
</evidence>
<dbReference type="PANTHER" id="PTHR14493:SF109">
    <property type="entry name" value="ZINC FINGER CCCH DOMAIN-CONTAINING PROTEIN 54"/>
    <property type="match status" value="1"/>
</dbReference>
<reference evidence="7 8" key="1">
    <citation type="journal article" date="2018" name="Nat. Genet.">
        <title>The Rosa genome provides new insights in the design of modern roses.</title>
        <authorList>
            <person name="Bendahmane M."/>
        </authorList>
    </citation>
    <scope>NUCLEOTIDE SEQUENCE [LARGE SCALE GENOMIC DNA]</scope>
    <source>
        <strain evidence="8">cv. Old Blush</strain>
    </source>
</reference>
<keyword evidence="4" id="KW-0238">DNA-binding</keyword>
<dbReference type="PANTHER" id="PTHR14493">
    <property type="entry name" value="UNKEMPT FAMILY MEMBER"/>
    <property type="match status" value="1"/>
</dbReference>
<dbReference type="SMART" id="SM00356">
    <property type="entry name" value="ZnF_C3H1"/>
    <property type="match status" value="2"/>
</dbReference>